<reference evidence="2 3" key="1">
    <citation type="submission" date="2018-08" db="EMBL/GenBank/DDBJ databases">
        <title>Salinimonas sediminis sp. nov., a piezophilic bacterium isolated from a deep-sea sediment sample from the New Britain Trench.</title>
        <authorList>
            <person name="Cao J."/>
        </authorList>
    </citation>
    <scope>NUCLEOTIDE SEQUENCE [LARGE SCALE GENOMIC DNA]</scope>
    <source>
        <strain evidence="2 3">N102</strain>
    </source>
</reference>
<dbReference type="RefSeq" id="WP_117317242.1">
    <property type="nucleotide sequence ID" value="NZ_CP031769.1"/>
</dbReference>
<keyword evidence="1" id="KW-0472">Membrane</keyword>
<proteinExistence type="predicted"/>
<dbReference type="InterPro" id="IPR019253">
    <property type="entry name" value="DUF2244_TM"/>
</dbReference>
<protein>
    <submittedName>
        <fullName evidence="2">DUF2244 domain-containing protein</fullName>
    </submittedName>
</protein>
<keyword evidence="1" id="KW-1133">Transmembrane helix</keyword>
<evidence type="ECO:0000256" key="1">
    <source>
        <dbReference type="SAM" id="Phobius"/>
    </source>
</evidence>
<gene>
    <name evidence="2" type="ORF">D0Y50_12530</name>
</gene>
<accession>A0A346NNJ6</accession>
<organism evidence="2 3">
    <name type="scientific">Salinimonas sediminis</name>
    <dbReference type="NCBI Taxonomy" id="2303538"/>
    <lineage>
        <taxon>Bacteria</taxon>
        <taxon>Pseudomonadati</taxon>
        <taxon>Pseudomonadota</taxon>
        <taxon>Gammaproteobacteria</taxon>
        <taxon>Alteromonadales</taxon>
        <taxon>Alteromonadaceae</taxon>
        <taxon>Alteromonas/Salinimonas group</taxon>
        <taxon>Salinimonas</taxon>
    </lineage>
</organism>
<dbReference type="OrthoDB" id="7062615at2"/>
<keyword evidence="1" id="KW-0812">Transmembrane</keyword>
<dbReference type="Proteomes" id="UP000262073">
    <property type="component" value="Chromosome"/>
</dbReference>
<evidence type="ECO:0000313" key="2">
    <source>
        <dbReference type="EMBL" id="AXR07103.1"/>
    </source>
</evidence>
<name>A0A346NNJ6_9ALTE</name>
<feature type="transmembrane region" description="Helical" evidence="1">
    <location>
        <begin position="26"/>
        <end position="44"/>
    </location>
</feature>
<sequence>MIQHSVVDDTTILLLLPNCSAHWPQAKLTIVLLSIPVSMIAVLWGLAGAWFVLPFAGIELGLFAWLMYRVNGAAHHGQLLTITQSSIQLSQGRYQGSKTPMVVTFARKGCVFTFTQTERHWQLPICALHCDGQHYQLGSFLNLQDRKQLVCYLADCGLAICRNRWWEQ</sequence>
<dbReference type="EMBL" id="CP031769">
    <property type="protein sequence ID" value="AXR07103.1"/>
    <property type="molecule type" value="Genomic_DNA"/>
</dbReference>
<evidence type="ECO:0000313" key="3">
    <source>
        <dbReference type="Proteomes" id="UP000262073"/>
    </source>
</evidence>
<dbReference type="AlphaFoldDB" id="A0A346NNJ6"/>
<keyword evidence="3" id="KW-1185">Reference proteome</keyword>
<dbReference type="Pfam" id="PF10003">
    <property type="entry name" value="DUF2244"/>
    <property type="match status" value="1"/>
</dbReference>
<dbReference type="KEGG" id="salm:D0Y50_12530"/>